<reference evidence="1" key="1">
    <citation type="submission" date="2016-02" db="EMBL/GenBank/DDBJ databases">
        <title>Halorhodospira halochloris DSM-1059 complete genome, version 2.</title>
        <authorList>
            <person name="Tsukatani Y."/>
        </authorList>
    </citation>
    <scope>NUCLEOTIDE SEQUENCE</scope>
    <source>
        <strain evidence="1">DSM 1059</strain>
    </source>
</reference>
<name>A0A0X8X8Q3_HALHR</name>
<gene>
    <name evidence="1" type="ORF">HH1059_08520</name>
</gene>
<evidence type="ECO:0000313" key="1">
    <source>
        <dbReference type="EMBL" id="BAU57545.2"/>
    </source>
</evidence>
<dbReference type="AlphaFoldDB" id="A0A0X8X8Q3"/>
<keyword evidence="2" id="KW-1185">Reference proteome</keyword>
<dbReference type="Proteomes" id="UP000218890">
    <property type="component" value="Chromosome"/>
</dbReference>
<dbReference type="EMBL" id="AP017372">
    <property type="protein sequence ID" value="BAU57545.2"/>
    <property type="molecule type" value="Genomic_DNA"/>
</dbReference>
<evidence type="ECO:0000313" key="2">
    <source>
        <dbReference type="Proteomes" id="UP000218890"/>
    </source>
</evidence>
<dbReference type="OrthoDB" id="5295974at2"/>
<accession>A0A0X8X8Q3</accession>
<dbReference type="RefSeq" id="WP_096408674.1">
    <property type="nucleotide sequence ID" value="NZ_AP017372.2"/>
</dbReference>
<proteinExistence type="predicted"/>
<organism evidence="1 2">
    <name type="scientific">Halorhodospira halochloris</name>
    <name type="common">Ectothiorhodospira halochloris</name>
    <dbReference type="NCBI Taxonomy" id="1052"/>
    <lineage>
        <taxon>Bacteria</taxon>
        <taxon>Pseudomonadati</taxon>
        <taxon>Pseudomonadota</taxon>
        <taxon>Gammaproteobacteria</taxon>
        <taxon>Chromatiales</taxon>
        <taxon>Ectothiorhodospiraceae</taxon>
        <taxon>Halorhodospira</taxon>
    </lineage>
</organism>
<dbReference type="KEGG" id="hhk:HH1059_08520"/>
<sequence>MPVHLSPEGRSARLVEVDLGGQEAEQLQAALNEHLEAVGLQLLISGAGRWFLRGDDLPPGRSDPRLLPGGRVDYLIPRSTANLSWSKLWTELEMSLFSQRLNTERQERGLPPVNSLWVWGVGRCPQPPEHLPWQRVASDSPEWRGWTLLAGGMAGESVEEALNCSTDSVLIHCSRLSEALSAEDWPGWLKAVEFVEQSVIGPALDMLSVSKRRSRLWDKAELWIDADAPPIVLTKSDIWRFWLRPKAFEKYVVHVVQQGG</sequence>
<protein>
    <submittedName>
        <fullName evidence="1">Regulatory protein</fullName>
    </submittedName>
</protein>